<reference evidence="1 2" key="1">
    <citation type="submission" date="2024-02" db="EMBL/GenBank/DDBJ databases">
        <title>Distribution and functional of Brevundimonas-related endobacteria within Verticillium dahliae.</title>
        <authorList>
            <person name="Zeng H."/>
        </authorList>
    </citation>
    <scope>NUCLEOTIDE SEQUENCE [LARGE SCALE GENOMIC DNA]</scope>
    <source>
        <strain evidence="1 2">TRM 44200</strain>
    </source>
</reference>
<gene>
    <name evidence="1" type="ORF">V8J38_15295</name>
</gene>
<accession>A0ABZ2IC94</accession>
<dbReference type="EMBL" id="CP146369">
    <property type="protein sequence ID" value="WWT54596.1"/>
    <property type="molecule type" value="Genomic_DNA"/>
</dbReference>
<sequence length="675" mass="72743">MTHAESSAGSEDKADACIRRIINCPVASTLRTRRRRLTDILFVPRLPSGSRKLRSGRQTVETFLATSGPGLCVIGPNVDADVAAWFPEDRSNGLLDFSGLGLGAPSQDPRRRSLNETWYTTAKAGAELALDVMQTAAPPPWNALIRTHRNALMLRLKPELALRLRRLEIADDAARTRDARVVHLIEGDDPLDDLEAHFHASGIAVTHDLGPTDRRGAARFVARRDSPADVRAEDAWAAFAAVVEEWKPGRLDVGDKAVIVGDLRRKIEFRHSQTVRALLAAAAAHGSVLIQPFTRRTSNVVRATGVAASLGSTTILVRQPQSSRPRTPLAGIRTLLLRQIDQALESEFTTGQRAAILEGCGAFVASSLAPSLALTSELSRQFARRPPRFVASAPLGSPFGGLIVSAARAAEVPTVELQTLMIGTSDRDPVPVAERVGVLDDSQRNIFQTRFGVAPEQFILAGHVDIGQLHGRAVRAASPRSVIFASQPLDDVSTAALEMTVAACSVLGDITLSVSPHPDETASDISKSRAILERWPHVASKILPAGGTHSALMDHAVLCTVVSNVAMRAAQHGMPVLIINPGIDVPVDFARLGIALTARSTEDAQRILSDFFAQGPRLQRLKATREAYFQQNPQLLDHGAADRVIAAMAPEDPYWRGKALGQFARSETLWMGVSA</sequence>
<dbReference type="RefSeq" id="WP_338576913.1">
    <property type="nucleotide sequence ID" value="NZ_CP146369.1"/>
</dbReference>
<organism evidence="1 2">
    <name type="scientific">Brevundimonas olei</name>
    <dbReference type="NCBI Taxonomy" id="657642"/>
    <lineage>
        <taxon>Bacteria</taxon>
        <taxon>Pseudomonadati</taxon>
        <taxon>Pseudomonadota</taxon>
        <taxon>Alphaproteobacteria</taxon>
        <taxon>Caulobacterales</taxon>
        <taxon>Caulobacteraceae</taxon>
        <taxon>Brevundimonas</taxon>
    </lineage>
</organism>
<protein>
    <submittedName>
        <fullName evidence="1">Uncharacterized protein</fullName>
    </submittedName>
</protein>
<evidence type="ECO:0000313" key="2">
    <source>
        <dbReference type="Proteomes" id="UP001363460"/>
    </source>
</evidence>
<evidence type="ECO:0000313" key="1">
    <source>
        <dbReference type="EMBL" id="WWT54596.1"/>
    </source>
</evidence>
<dbReference type="Proteomes" id="UP001363460">
    <property type="component" value="Chromosome"/>
</dbReference>
<proteinExistence type="predicted"/>
<name>A0ABZ2IC94_9CAUL</name>
<keyword evidence="2" id="KW-1185">Reference proteome</keyword>